<keyword evidence="7" id="KW-0418">Kinase</keyword>
<evidence type="ECO:0000256" key="5">
    <source>
        <dbReference type="ARBA" id="ARBA00022737"/>
    </source>
</evidence>
<evidence type="ECO:0000256" key="13">
    <source>
        <dbReference type="ARBA" id="ARBA00039612"/>
    </source>
</evidence>
<keyword evidence="19" id="KW-1185">Reference proteome</keyword>
<dbReference type="InterPro" id="IPR011009">
    <property type="entry name" value="Kinase-like_dom_sf"/>
</dbReference>
<keyword evidence="8" id="KW-0106">Calcium</keyword>
<evidence type="ECO:0000259" key="17">
    <source>
        <dbReference type="PROSITE" id="PS50011"/>
    </source>
</evidence>
<evidence type="ECO:0000256" key="7">
    <source>
        <dbReference type="ARBA" id="ARBA00022777"/>
    </source>
</evidence>
<keyword evidence="3" id="KW-0812">Transmembrane</keyword>
<organism evidence="18 19">
    <name type="scientific">Prorocentrum cordatum</name>
    <dbReference type="NCBI Taxonomy" id="2364126"/>
    <lineage>
        <taxon>Eukaryota</taxon>
        <taxon>Sar</taxon>
        <taxon>Alveolata</taxon>
        <taxon>Dinophyceae</taxon>
        <taxon>Prorocentrales</taxon>
        <taxon>Prorocentraceae</taxon>
        <taxon>Prorocentrum</taxon>
    </lineage>
</organism>
<sequence>MLNFAPCGFDGVPPGHRATCLFLPRGGSTASNYSALQMFNLMDRLPSSMPLRNRKRTRLGCAAPCSHAERRQCQFHKSAVFEGRERAQAPSVSSRGSQYKSPSANCAELEEQIKHVKSDKSPDPRLPPPLWASVLAADSEMAERFGASCGLRASSVDTDAEPAASHKPQREILERDQVNELQEQLKTSGTYLTEATAEAVRLEEETHKAMPQVRPPETSKLPTLREILSDFAASVAQLGWVAASLWLCEGFTRGLSATAEVRHENIVQIYEIAATPSGDPLIVMEYCAGGAGGTHSPAEPSGTCPCPPSVPPPPGVEHGLSFSEIKYVSRQLLDATGHLHKHGIIHRDLATKNVLFNLSGEIKVCDFGISRMAFGQDEEFGHISAKDLENPNMIVSLPYRAIELLLGDAKYGPALDVWSVGCIFAEIICSCAGRRQPFFGGSIESPNKSPTAMVEEIFTILGRPTSSTWPGLKRLPLFDSFNTARVAAATSHRERAEGERRGDEPALLQRWFCSGEGKCADVKYRLTESCFDLLGGLFTLCPADRISTDEALSHPFFTQEPRARARGRLLGQAARPRGRVWAGSATARGAREACARNGGTGARQTHTPDRTGHGRAARQTAPARRAGTARRAAAARQTSTADRRAEHRSAADWHGGPRGHGRLALQTPGALALLGHKGHSASGIRCAGELPSAPVAGQQHPSARARSAGAASATSEPDGRSLPQSVICKCMEFSEVIAITAITDDLATRRASTANARMASIAMAANARGPWVDKRALRDAMPENSKTQVKKSDAFDASDRTVGALKKVRDSMEAAEMALSSLVGILQAKLAGRKPSWLGILRRNAALHADAHCINVATAKPAVLRRAQRERRLEVRAARESDSAEGFEGKLRAEAPVFVPSFVIVESPFLRQRGRGGPGAFSAPWAWASIGSKPKALCFRFQAGAGCRPLVAARALRRLWGWLSPRADEATSAGSGGPAAAAAPVAAPGAGGGAEPDEPPARTAGSAQDASQAAPLESAGPPPDILQFDAGVYFVEEEEGAMTLDVMRLGTMRGKCSVKYKTVDGSAIAGQRYEAVQGELHFSEKDTCKSITIPIIDDGQWCTTLEFSVLLYDPVGCELGRYLYTSRVKVIDGDTFPTNRFNDVIKEHGLRGLTQGDCGVKPVELLIEYFKLNYSNLAVKSMTIATLAIDQLQNLYFLLTVNLLKYVADDVLAQGADPAAFLVPNSLESTLISVGALYLVPYGLLNGLDIWKSQLGLPEVSKAYLRQNVFRKFMNYDADSRGKVPSSERVLAMTSDIDDIVESGYMKALEIVKITGKLGVSSFFILQENPDGLGPIAFRIFTLATLAFVAVNGDESVRVQEAISKQEGRMVATVQDSAAKYRLIADYLMRPKIQDELERNVHELSKASIPAQTLECVNEYYPGWLANVLTAAYIIYGGQQVVQGDLQIGAFLATSGVIKDVGEGFKDIFTSLISISKAVEPIQDMTVFMNLPTDLRSNKRVNRQRRSRTKLERSPDRLAELRRRTGTQFPTDAIPISVDGVSFSYPGATAPAIERFQVSVPQGKLVAVVGPRREGKSTVLRLLGLVETPSEGEIFVPAHLRILHVSQIPMLLDAPPWENLAVGRRYWKDAEFESLRVSASAWGSSPHWFSTSRTQGWSSWRRAEPRCGRSGGRSPSAAATRLSATSAAPLSTTLRCSSSTGRPCCCRTPPPRPCWGCCVSSWTAAGSSCRRTRAAGGGPAPPLRASRSLGVWSWPTSCGASAGASSPRYRSRPSRTC</sequence>
<evidence type="ECO:0000313" key="19">
    <source>
        <dbReference type="Proteomes" id="UP001189429"/>
    </source>
</evidence>
<dbReference type="PANTHER" id="PTHR24056:SF107">
    <property type="entry name" value="CYCLIN-DEPENDENT KINASE 11A-RELATED"/>
    <property type="match status" value="1"/>
</dbReference>
<dbReference type="SUPFAM" id="SSF90123">
    <property type="entry name" value="ABC transporter transmembrane region"/>
    <property type="match status" value="1"/>
</dbReference>
<evidence type="ECO:0000256" key="3">
    <source>
        <dbReference type="ARBA" id="ARBA00022692"/>
    </source>
</evidence>
<dbReference type="Pfam" id="PF03160">
    <property type="entry name" value="Calx-beta"/>
    <property type="match status" value="1"/>
</dbReference>
<dbReference type="Gene3D" id="3.40.50.300">
    <property type="entry name" value="P-loop containing nucleotide triphosphate hydrolases"/>
    <property type="match status" value="1"/>
</dbReference>
<feature type="compositionally biased region" description="Low complexity" evidence="16">
    <location>
        <begin position="1759"/>
        <end position="1768"/>
    </location>
</feature>
<dbReference type="Proteomes" id="UP001189429">
    <property type="component" value="Unassembled WGS sequence"/>
</dbReference>
<dbReference type="PANTHER" id="PTHR24056">
    <property type="entry name" value="CELL DIVISION PROTEIN KINASE"/>
    <property type="match status" value="1"/>
</dbReference>
<dbReference type="InterPro" id="IPR008266">
    <property type="entry name" value="Tyr_kinase_AS"/>
</dbReference>
<reference evidence="18" key="1">
    <citation type="submission" date="2023-10" db="EMBL/GenBank/DDBJ databases">
        <authorList>
            <person name="Chen Y."/>
            <person name="Shah S."/>
            <person name="Dougan E. K."/>
            <person name="Thang M."/>
            <person name="Chan C."/>
        </authorList>
    </citation>
    <scope>NUCLEOTIDE SEQUENCE [LARGE SCALE GENOMIC DNA]</scope>
</reference>
<dbReference type="PROSITE" id="PS00109">
    <property type="entry name" value="PROTEIN_KINASE_TYR"/>
    <property type="match status" value="1"/>
</dbReference>
<dbReference type="InterPro" id="IPR000719">
    <property type="entry name" value="Prot_kinase_dom"/>
</dbReference>
<evidence type="ECO:0000256" key="16">
    <source>
        <dbReference type="SAM" id="MobiDB-lite"/>
    </source>
</evidence>
<feature type="compositionally biased region" description="Low complexity" evidence="16">
    <location>
        <begin position="978"/>
        <end position="988"/>
    </location>
</feature>
<name>A0ABN9SRC0_9DINO</name>
<keyword evidence="6" id="KW-0547">Nucleotide-binding</keyword>
<feature type="compositionally biased region" description="Low complexity" evidence="16">
    <location>
        <begin position="1673"/>
        <end position="1686"/>
    </location>
</feature>
<evidence type="ECO:0000256" key="14">
    <source>
        <dbReference type="ARBA" id="ARBA00041902"/>
    </source>
</evidence>
<evidence type="ECO:0000256" key="12">
    <source>
        <dbReference type="ARBA" id="ARBA00038543"/>
    </source>
</evidence>
<accession>A0ABN9SRC0</accession>
<evidence type="ECO:0000256" key="9">
    <source>
        <dbReference type="ARBA" id="ARBA00022840"/>
    </source>
</evidence>
<dbReference type="Pfam" id="PF00069">
    <property type="entry name" value="Pkinase"/>
    <property type="match status" value="1"/>
</dbReference>
<dbReference type="SMART" id="SM00237">
    <property type="entry name" value="Calx_beta"/>
    <property type="match status" value="1"/>
</dbReference>
<evidence type="ECO:0000256" key="11">
    <source>
        <dbReference type="ARBA" id="ARBA00023136"/>
    </source>
</evidence>
<evidence type="ECO:0000256" key="4">
    <source>
        <dbReference type="ARBA" id="ARBA00022729"/>
    </source>
</evidence>
<feature type="compositionally biased region" description="Polar residues" evidence="16">
    <location>
        <begin position="90"/>
        <end position="104"/>
    </location>
</feature>
<protein>
    <recommendedName>
        <fullName evidence="13">Cyclin-dependent kinase 2 homolog</fullName>
    </recommendedName>
    <alternativeName>
        <fullName evidence="14">Cell division control protein 2 homolog</fullName>
    </alternativeName>
    <alternativeName>
        <fullName evidence="15">cdc2-related kinase 2</fullName>
    </alternativeName>
</protein>
<evidence type="ECO:0000256" key="15">
    <source>
        <dbReference type="ARBA" id="ARBA00042858"/>
    </source>
</evidence>
<feature type="compositionally biased region" description="Low complexity" evidence="16">
    <location>
        <begin position="617"/>
        <end position="640"/>
    </location>
</feature>
<dbReference type="EMBL" id="CAUYUJ010012736">
    <property type="protein sequence ID" value="CAK0834514.1"/>
    <property type="molecule type" value="Genomic_DNA"/>
</dbReference>
<dbReference type="InterPro" id="IPR050108">
    <property type="entry name" value="CDK"/>
</dbReference>
<dbReference type="InterPro" id="IPR036640">
    <property type="entry name" value="ABC1_TM_sf"/>
</dbReference>
<evidence type="ECO:0000256" key="2">
    <source>
        <dbReference type="ARBA" id="ARBA00022679"/>
    </source>
</evidence>
<feature type="region of interest" description="Disordered" evidence="16">
    <location>
        <begin position="580"/>
        <end position="663"/>
    </location>
</feature>
<evidence type="ECO:0000256" key="6">
    <source>
        <dbReference type="ARBA" id="ARBA00022741"/>
    </source>
</evidence>
<keyword evidence="4" id="KW-0732">Signal</keyword>
<dbReference type="InterPro" id="IPR038081">
    <property type="entry name" value="CalX-like_sf"/>
</dbReference>
<keyword evidence="10" id="KW-1133">Transmembrane helix</keyword>
<keyword evidence="1" id="KW-0723">Serine/threonine-protein kinase</keyword>
<evidence type="ECO:0000256" key="10">
    <source>
        <dbReference type="ARBA" id="ARBA00022989"/>
    </source>
</evidence>
<feature type="compositionally biased region" description="Low complexity" evidence="16">
    <location>
        <begin position="702"/>
        <end position="715"/>
    </location>
</feature>
<feature type="region of interest" description="Disordered" evidence="16">
    <location>
        <begin position="691"/>
        <end position="721"/>
    </location>
</feature>
<feature type="region of interest" description="Disordered" evidence="16">
    <location>
        <begin position="1758"/>
        <end position="1777"/>
    </location>
</feature>
<comment type="subunit">
    <text evidence="12">May form a complex composed of at least the catalytic subunit CRK2 and a cyclin.</text>
</comment>
<gene>
    <name evidence="18" type="ORF">PCOR1329_LOCUS31919</name>
</gene>
<dbReference type="InterPro" id="IPR027417">
    <property type="entry name" value="P-loop_NTPase"/>
</dbReference>
<feature type="domain" description="Protein kinase" evidence="17">
    <location>
        <begin position="182"/>
        <end position="557"/>
    </location>
</feature>
<dbReference type="Gene3D" id="1.20.1560.10">
    <property type="entry name" value="ABC transporter type 1, transmembrane domain"/>
    <property type="match status" value="1"/>
</dbReference>
<evidence type="ECO:0000313" key="18">
    <source>
        <dbReference type="EMBL" id="CAK0834514.1"/>
    </source>
</evidence>
<proteinExistence type="predicted"/>
<keyword evidence="11" id="KW-0472">Membrane</keyword>
<feature type="compositionally biased region" description="Basic and acidic residues" evidence="16">
    <location>
        <begin position="641"/>
        <end position="651"/>
    </location>
</feature>
<dbReference type="InterPro" id="IPR020635">
    <property type="entry name" value="Tyr_kinase_cat_dom"/>
</dbReference>
<evidence type="ECO:0000256" key="1">
    <source>
        <dbReference type="ARBA" id="ARBA00022527"/>
    </source>
</evidence>
<dbReference type="Gene3D" id="1.10.510.10">
    <property type="entry name" value="Transferase(Phosphotransferase) domain 1"/>
    <property type="match status" value="1"/>
</dbReference>
<feature type="region of interest" description="Disordered" evidence="16">
    <location>
        <begin position="1660"/>
        <end position="1686"/>
    </location>
</feature>
<comment type="caution">
    <text evidence="18">The sequence shown here is derived from an EMBL/GenBank/DDBJ whole genome shotgun (WGS) entry which is preliminary data.</text>
</comment>
<dbReference type="SUPFAM" id="SSF56112">
    <property type="entry name" value="Protein kinase-like (PK-like)"/>
    <property type="match status" value="1"/>
</dbReference>
<dbReference type="SMART" id="SM00219">
    <property type="entry name" value="TyrKc"/>
    <property type="match status" value="1"/>
</dbReference>
<dbReference type="SUPFAM" id="SSF52540">
    <property type="entry name" value="P-loop containing nucleoside triphosphate hydrolases"/>
    <property type="match status" value="1"/>
</dbReference>
<keyword evidence="5" id="KW-0677">Repeat</keyword>
<feature type="region of interest" description="Disordered" evidence="16">
    <location>
        <begin position="84"/>
        <end position="106"/>
    </location>
</feature>
<keyword evidence="2" id="KW-0808">Transferase</keyword>
<dbReference type="Gene3D" id="2.60.40.2030">
    <property type="match status" value="1"/>
</dbReference>
<evidence type="ECO:0000256" key="8">
    <source>
        <dbReference type="ARBA" id="ARBA00022837"/>
    </source>
</evidence>
<dbReference type="InterPro" id="IPR003644">
    <property type="entry name" value="Calx_beta"/>
</dbReference>
<keyword evidence="9" id="KW-0067">ATP-binding</keyword>
<dbReference type="SUPFAM" id="SSF141072">
    <property type="entry name" value="CalX-like"/>
    <property type="match status" value="1"/>
</dbReference>
<dbReference type="PROSITE" id="PS50011">
    <property type="entry name" value="PROTEIN_KINASE_DOM"/>
    <property type="match status" value="1"/>
</dbReference>
<feature type="region of interest" description="Disordered" evidence="16">
    <location>
        <begin position="968"/>
        <end position="1022"/>
    </location>
</feature>